<evidence type="ECO:0000313" key="2">
    <source>
        <dbReference type="EMBL" id="PWJ42005.1"/>
    </source>
</evidence>
<proteinExistence type="predicted"/>
<evidence type="ECO:0000256" key="1">
    <source>
        <dbReference type="SAM" id="SignalP"/>
    </source>
</evidence>
<feature type="chain" id="PRO_5016289862" evidence="1">
    <location>
        <begin position="21"/>
        <end position="560"/>
    </location>
</feature>
<feature type="signal peptide" evidence="1">
    <location>
        <begin position="1"/>
        <end position="20"/>
    </location>
</feature>
<dbReference type="RefSeq" id="WP_146201690.1">
    <property type="nucleotide sequence ID" value="NZ_QGDO01000003.1"/>
</dbReference>
<keyword evidence="3" id="KW-1185">Reference proteome</keyword>
<dbReference type="Proteomes" id="UP000245535">
    <property type="component" value="Unassembled WGS sequence"/>
</dbReference>
<dbReference type="AlphaFoldDB" id="A0A315Z8W3"/>
<dbReference type="OrthoDB" id="1312899at2"/>
<accession>A0A315Z8W3</accession>
<dbReference type="EMBL" id="QGDO01000003">
    <property type="protein sequence ID" value="PWJ42005.1"/>
    <property type="molecule type" value="Genomic_DNA"/>
</dbReference>
<evidence type="ECO:0000313" key="3">
    <source>
        <dbReference type="Proteomes" id="UP000245535"/>
    </source>
</evidence>
<organism evidence="2 3">
    <name type="scientific">Sediminitomix flava</name>
    <dbReference type="NCBI Taxonomy" id="379075"/>
    <lineage>
        <taxon>Bacteria</taxon>
        <taxon>Pseudomonadati</taxon>
        <taxon>Bacteroidota</taxon>
        <taxon>Cytophagia</taxon>
        <taxon>Cytophagales</taxon>
        <taxon>Flammeovirgaceae</taxon>
        <taxon>Sediminitomix</taxon>
    </lineage>
</organism>
<keyword evidence="1" id="KW-0732">Signal</keyword>
<comment type="caution">
    <text evidence="2">The sequence shown here is derived from an EMBL/GenBank/DDBJ whole genome shotgun (WGS) entry which is preliminary data.</text>
</comment>
<dbReference type="Pfam" id="PF20559">
    <property type="entry name" value="DUF6770"/>
    <property type="match status" value="1"/>
</dbReference>
<dbReference type="InterPro" id="IPR046661">
    <property type="entry name" value="DUF6770"/>
</dbReference>
<protein>
    <submittedName>
        <fullName evidence="2">YD repeat-containing protein</fullName>
    </submittedName>
</protein>
<gene>
    <name evidence="2" type="ORF">BC781_103255</name>
</gene>
<name>A0A315Z8W3_SEDFL</name>
<sequence length="560" mass="63096">MIRSLSLILILLSMSILSYAQEVFHSKEGLVTTKVQQMQAIQDEEGQVSEVFYTAKSGNLLTIVRLSNEGEEIKEFSVDLSKGVDFTQTRANFNADYQLDQIVFNGEAFALMVSTNQTKVLLSYDLEGELLGVKPIRLDYKRNSTSKLVEGWNHVKLVASSYDQSFVAVFENTVDHRTFEVVKIGNDLEPKWENPFKVEIENGFKYNEALSVEVFYDRIFFINFSKKTVNSRVADPKLYSLDSESGEVLFKFPLVNENTTLFPSKIHIDTEENIVLSGDYYSGTKIRKMASDGVFLMKLDPTGSPIVINKDSWAKDIQKQMKQAKSFQIAKIKPFFHDITVKEDGGYQVIAETFFTEGAKRTAAFLGSLAEVAGAVTGVDLLEDVGSLVNTTAQLLSINPNAKVIGYPVMEDEAPRTIKVKDLLVFDYDDQGNLLEVRLIKKPKTSIQSYYYGYQGLKLAKLIDEYGYFDYQFFMGSGDERKLVYYKDDEASAVLGIASVTTGEEIKNQNIILGGVAEKAQKGQVGFVKFDDENVLYFHFYVENNSTKLDIFKQSTVIEL</sequence>
<reference evidence="2 3" key="1">
    <citation type="submission" date="2018-03" db="EMBL/GenBank/DDBJ databases">
        <title>Genomic Encyclopedia of Archaeal and Bacterial Type Strains, Phase II (KMG-II): from individual species to whole genera.</title>
        <authorList>
            <person name="Goeker M."/>
        </authorList>
    </citation>
    <scope>NUCLEOTIDE SEQUENCE [LARGE SCALE GENOMIC DNA]</scope>
    <source>
        <strain evidence="2 3">DSM 28229</strain>
    </source>
</reference>